<feature type="compositionally biased region" description="Polar residues" evidence="1">
    <location>
        <begin position="111"/>
        <end position="121"/>
    </location>
</feature>
<proteinExistence type="predicted"/>
<feature type="region of interest" description="Disordered" evidence="1">
    <location>
        <begin position="100"/>
        <end position="132"/>
    </location>
</feature>
<dbReference type="Proteomes" id="UP000219669">
    <property type="component" value="Unassembled WGS sequence"/>
</dbReference>
<dbReference type="AlphaFoldDB" id="A0A286EDV8"/>
<dbReference type="Pfam" id="PF12112">
    <property type="entry name" value="DUF3579"/>
    <property type="match status" value="1"/>
</dbReference>
<dbReference type="CDD" id="cd04301">
    <property type="entry name" value="NAT_SF"/>
    <property type="match status" value="1"/>
</dbReference>
<evidence type="ECO:0000313" key="4">
    <source>
        <dbReference type="Proteomes" id="UP000219669"/>
    </source>
</evidence>
<dbReference type="EMBL" id="OCNF01000012">
    <property type="protein sequence ID" value="SOD69093.1"/>
    <property type="molecule type" value="Genomic_DNA"/>
</dbReference>
<evidence type="ECO:0000259" key="2">
    <source>
        <dbReference type="PROSITE" id="PS51186"/>
    </source>
</evidence>
<dbReference type="Gene3D" id="3.40.630.30">
    <property type="match status" value="1"/>
</dbReference>
<dbReference type="InterPro" id="IPR021969">
    <property type="entry name" value="DUF3579"/>
</dbReference>
<sequence>MLTCEMDEIIIHGTTSKGKVFRPSDWAERLCGILSSFNKENRLSYHEWVQPIVLDKVRCVAIDPKLADINPNMFRFLMDFAADNDLRVLEYGALLQEMGIEPSQHTPPPSTQHDTPTTQQPEPHEMAVSGSQTVAAQADAPVLREIMPHETASAFAALSVLRPKLQDINSFVEQVNEIQRKQGYRLLGIFEGGMSNAVAVCGFREEMNLVSGRHIHIDDLITLPQYRRNGYGTRLLSEVQNIARLAGIAEIHIDSNVGGERTTAHRIYFQHGFEIGAYHFVCQVDLLR</sequence>
<evidence type="ECO:0000313" key="3">
    <source>
        <dbReference type="EMBL" id="SOD69093.1"/>
    </source>
</evidence>
<dbReference type="OrthoDB" id="9814727at2"/>
<keyword evidence="4" id="KW-1185">Reference proteome</keyword>
<dbReference type="RefSeq" id="WP_097114550.1">
    <property type="nucleotide sequence ID" value="NZ_CP083931.1"/>
</dbReference>
<keyword evidence="3" id="KW-0808">Transferase</keyword>
<evidence type="ECO:0000256" key="1">
    <source>
        <dbReference type="SAM" id="MobiDB-lite"/>
    </source>
</evidence>
<dbReference type="InterPro" id="IPR000182">
    <property type="entry name" value="GNAT_dom"/>
</dbReference>
<gene>
    <name evidence="3" type="ORF">SAMN02746062_01527</name>
</gene>
<dbReference type="GO" id="GO:0016747">
    <property type="term" value="F:acyltransferase activity, transferring groups other than amino-acyl groups"/>
    <property type="evidence" value="ECO:0007669"/>
    <property type="project" value="InterPro"/>
</dbReference>
<feature type="domain" description="N-acetyltransferase" evidence="2">
    <location>
        <begin position="141"/>
        <end position="288"/>
    </location>
</feature>
<protein>
    <submittedName>
        <fullName evidence="3">Acetyltransferase (GNAT) domain-containing protein</fullName>
    </submittedName>
</protein>
<organism evidence="3 4">
    <name type="scientific">Alysiella filiformis DSM 16848</name>
    <dbReference type="NCBI Taxonomy" id="1120981"/>
    <lineage>
        <taxon>Bacteria</taxon>
        <taxon>Pseudomonadati</taxon>
        <taxon>Pseudomonadota</taxon>
        <taxon>Betaproteobacteria</taxon>
        <taxon>Neisseriales</taxon>
        <taxon>Neisseriaceae</taxon>
        <taxon>Alysiella</taxon>
    </lineage>
</organism>
<dbReference type="SUPFAM" id="SSF55729">
    <property type="entry name" value="Acyl-CoA N-acyltransferases (Nat)"/>
    <property type="match status" value="1"/>
</dbReference>
<accession>A0A286EDV8</accession>
<reference evidence="3 4" key="1">
    <citation type="submission" date="2017-09" db="EMBL/GenBank/DDBJ databases">
        <authorList>
            <person name="Ehlers B."/>
            <person name="Leendertz F.H."/>
        </authorList>
    </citation>
    <scope>NUCLEOTIDE SEQUENCE [LARGE SCALE GENOMIC DNA]</scope>
    <source>
        <strain evidence="3 4">DSM 16848</strain>
    </source>
</reference>
<name>A0A286EDV8_9NEIS</name>
<dbReference type="InterPro" id="IPR016181">
    <property type="entry name" value="Acyl_CoA_acyltransferase"/>
</dbReference>
<dbReference type="Gene3D" id="3.30.70.2340">
    <property type="entry name" value="Uncharacterised protein PF12112 family, DUF3579"/>
    <property type="match status" value="1"/>
</dbReference>
<dbReference type="PROSITE" id="PS51186">
    <property type="entry name" value="GNAT"/>
    <property type="match status" value="1"/>
</dbReference>
<dbReference type="Pfam" id="PF00583">
    <property type="entry name" value="Acetyltransf_1"/>
    <property type="match status" value="1"/>
</dbReference>